<evidence type="ECO:0008006" key="3">
    <source>
        <dbReference type="Google" id="ProtNLM"/>
    </source>
</evidence>
<dbReference type="RefSeq" id="WP_208894779.1">
    <property type="nucleotide sequence ID" value="NZ_CP009770.1"/>
</dbReference>
<evidence type="ECO:0000313" key="1">
    <source>
        <dbReference type="EMBL" id="AJQ45373.1"/>
    </source>
</evidence>
<dbReference type="STRING" id="42094.JM47_02080"/>
<dbReference type="HOGENOM" id="CLU_086999_0_0_14"/>
<dbReference type="KEGG" id="ude:JM47_02080"/>
<dbReference type="PATRIC" id="fig|42094.4.peg.408"/>
<organism evidence="1 2">
    <name type="scientific">Ureaplasma diversum</name>
    <dbReference type="NCBI Taxonomy" id="42094"/>
    <lineage>
        <taxon>Bacteria</taxon>
        <taxon>Bacillati</taxon>
        <taxon>Mycoplasmatota</taxon>
        <taxon>Mycoplasmoidales</taxon>
        <taxon>Mycoplasmoidaceae</taxon>
        <taxon>Ureaplasma</taxon>
    </lineage>
</organism>
<accession>A0A0C5RL61</accession>
<proteinExistence type="predicted"/>
<dbReference type="AlphaFoldDB" id="A0A0C5RL61"/>
<reference evidence="1 2" key="1">
    <citation type="journal article" date="2015" name="Genome Announc.">
        <title>Genome Sequence of Ureaplasma diversum Strain ATCC 49782.</title>
        <authorList>
            <person name="Marques L.M."/>
            <person name="Guimaraes A.M."/>
            <person name="Martins H.B."/>
            <person name="Rezende I.S."/>
            <person name="Barbosa M.S."/>
            <person name="Campos G.B."/>
            <person name="do Nascimento N.C."/>
            <person name="Dos Santos A.P."/>
            <person name="Amorim A.T."/>
            <person name="Santos V.M."/>
            <person name="Messick J.B."/>
            <person name="Timenetsky J."/>
        </authorList>
    </citation>
    <scope>NUCLEOTIDE SEQUENCE [LARGE SCALE GENOMIC DNA]</scope>
    <source>
        <strain evidence="1 2">ATCC 49782</strain>
    </source>
</reference>
<dbReference type="PROSITE" id="PS51257">
    <property type="entry name" value="PROKAR_LIPOPROTEIN"/>
    <property type="match status" value="1"/>
</dbReference>
<name>A0A0C5RL61_9BACT</name>
<dbReference type="EMBL" id="CP009770">
    <property type="protein sequence ID" value="AJQ45373.1"/>
    <property type="molecule type" value="Genomic_DNA"/>
</dbReference>
<gene>
    <name evidence="1" type="ORF">JM47_02080</name>
</gene>
<evidence type="ECO:0000313" key="2">
    <source>
        <dbReference type="Proteomes" id="UP000032261"/>
    </source>
</evidence>
<sequence length="312" mass="36356">MKKYQKVLLLSSFLFVVAPIVSSCSIVLPDSIALKSTVSFITDEINSLTTKYIDQRTRFTHLHNKNSQINLKQNQKEAVFYSNVLADKTYEKQLRKQIAEAVLEKNHLANYILTKGNDHFFSYDKEIISIINLNLLILFADYIFQLKNDKNNISKQVNVDQFLTKNYSSYFLVNKPVAKLIKIDDLNGDHSIRIIFKDQSHTDIGLTKEGMQQMIKYKKLSNFITTRSNITLELEKKNSSRSVNYDLYEHLLTNKEWKALHDNLVEMLLLKKKNEEIKIDIRFLNGILLNDTLTSPPPIDTENDWYQLINKK</sequence>
<dbReference type="Proteomes" id="UP000032261">
    <property type="component" value="Chromosome"/>
</dbReference>
<protein>
    <recommendedName>
        <fullName evidence="3">Lipoprotein</fullName>
    </recommendedName>
</protein>